<dbReference type="OrthoDB" id="4553788at2"/>
<dbReference type="Pfam" id="PF06013">
    <property type="entry name" value="WXG100"/>
    <property type="match status" value="1"/>
</dbReference>
<feature type="coiled-coil region" evidence="1">
    <location>
        <begin position="60"/>
        <end position="87"/>
    </location>
</feature>
<dbReference type="Gene3D" id="1.10.287.1060">
    <property type="entry name" value="ESAT-6-like"/>
    <property type="match status" value="1"/>
</dbReference>
<proteinExistence type="predicted"/>
<protein>
    <submittedName>
        <fullName evidence="2">Uncharacterized protein</fullName>
    </submittedName>
</protein>
<keyword evidence="1" id="KW-0175">Coiled coil</keyword>
<keyword evidence="3" id="KW-1185">Reference proteome</keyword>
<evidence type="ECO:0000313" key="2">
    <source>
        <dbReference type="EMBL" id="MQY23849.1"/>
    </source>
</evidence>
<sequence length="104" mass="10991">MAGAQTGVISANYALVEHAAVETSGIVGGMNTTNGDLGKMWTALQDGFKGQGGDAAQTILTNLQKLINDYETNLQNLNKKVQQAVEIIRETDHGVSATFNLGQI</sequence>
<gene>
    <name evidence="2" type="ORF">NRB20_69820</name>
</gene>
<dbReference type="AlphaFoldDB" id="A0A7K0DDZ8"/>
<dbReference type="Proteomes" id="UP000438448">
    <property type="component" value="Unassembled WGS sequence"/>
</dbReference>
<name>A0A7K0DDZ8_9NOCA</name>
<dbReference type="RefSeq" id="WP_153415600.1">
    <property type="nucleotide sequence ID" value="NZ_WEGK01000024.1"/>
</dbReference>
<organism evidence="2 3">
    <name type="scientific">Nocardia macrotermitis</name>
    <dbReference type="NCBI Taxonomy" id="2585198"/>
    <lineage>
        <taxon>Bacteria</taxon>
        <taxon>Bacillati</taxon>
        <taxon>Actinomycetota</taxon>
        <taxon>Actinomycetes</taxon>
        <taxon>Mycobacteriales</taxon>
        <taxon>Nocardiaceae</taxon>
        <taxon>Nocardia</taxon>
    </lineage>
</organism>
<dbReference type="InterPro" id="IPR036689">
    <property type="entry name" value="ESAT-6-like_sf"/>
</dbReference>
<accession>A0A7K0DDZ8</accession>
<dbReference type="EMBL" id="WEGK01000024">
    <property type="protein sequence ID" value="MQY23849.1"/>
    <property type="molecule type" value="Genomic_DNA"/>
</dbReference>
<reference evidence="2 3" key="1">
    <citation type="submission" date="2019-10" db="EMBL/GenBank/DDBJ databases">
        <title>Nocardia macrotermitis sp. nov. and Nocardia aurantia sp. nov., isolated from the gut of fungus growing-termite Macrotermes natalensis.</title>
        <authorList>
            <person name="Benndorf R."/>
            <person name="Schwitalla J."/>
            <person name="Martin K."/>
            <person name="De Beer W."/>
            <person name="Kaster A.-K."/>
            <person name="Vollmers J."/>
            <person name="Poulsen M."/>
            <person name="Beemelmanns C."/>
        </authorList>
    </citation>
    <scope>NUCLEOTIDE SEQUENCE [LARGE SCALE GENOMIC DNA]</scope>
    <source>
        <strain evidence="2 3">RB20</strain>
    </source>
</reference>
<dbReference type="SUPFAM" id="SSF140453">
    <property type="entry name" value="EsxAB dimer-like"/>
    <property type="match status" value="1"/>
</dbReference>
<dbReference type="InterPro" id="IPR010310">
    <property type="entry name" value="T7SS_ESAT-6-like"/>
</dbReference>
<comment type="caution">
    <text evidence="2">The sequence shown here is derived from an EMBL/GenBank/DDBJ whole genome shotgun (WGS) entry which is preliminary data.</text>
</comment>
<evidence type="ECO:0000313" key="3">
    <source>
        <dbReference type="Proteomes" id="UP000438448"/>
    </source>
</evidence>
<evidence type="ECO:0000256" key="1">
    <source>
        <dbReference type="SAM" id="Coils"/>
    </source>
</evidence>